<name>A0A660CE82_9PSEU</name>
<feature type="compositionally biased region" description="Polar residues" evidence="1">
    <location>
        <begin position="43"/>
        <end position="56"/>
    </location>
</feature>
<dbReference type="Proteomes" id="UP000317303">
    <property type="component" value="Unassembled WGS sequence"/>
</dbReference>
<dbReference type="AlphaFoldDB" id="A0A660CE82"/>
<dbReference type="EMBL" id="VLJV01000001">
    <property type="protein sequence ID" value="TWH21636.1"/>
    <property type="molecule type" value="Genomic_DNA"/>
</dbReference>
<accession>A0A660CE82</accession>
<protein>
    <submittedName>
        <fullName evidence="2">Uncharacterized protein</fullName>
    </submittedName>
</protein>
<evidence type="ECO:0000256" key="1">
    <source>
        <dbReference type="SAM" id="MobiDB-lite"/>
    </source>
</evidence>
<keyword evidence="3" id="KW-1185">Reference proteome</keyword>
<organism evidence="2 3">
    <name type="scientific">Prauserella rugosa</name>
    <dbReference type="NCBI Taxonomy" id="43354"/>
    <lineage>
        <taxon>Bacteria</taxon>
        <taxon>Bacillati</taxon>
        <taxon>Actinomycetota</taxon>
        <taxon>Actinomycetes</taxon>
        <taxon>Pseudonocardiales</taxon>
        <taxon>Pseudonocardiaceae</taxon>
        <taxon>Prauserella</taxon>
    </lineage>
</organism>
<gene>
    <name evidence="2" type="ORF">JD82_03502</name>
</gene>
<feature type="region of interest" description="Disordered" evidence="1">
    <location>
        <begin position="39"/>
        <end position="71"/>
    </location>
</feature>
<evidence type="ECO:0000313" key="2">
    <source>
        <dbReference type="EMBL" id="TWH21636.1"/>
    </source>
</evidence>
<sequence>MLSRKNSRQPSVNISRNGRFTANHVTSAVIVVRPHSATLPTLRHSTSRGPSRNSGYSLAAAPSPMSTPASAGLRLDQASSPHIASATATVSKLVNACTITSGEIATSAASHGLRAEMRAVAQIAVSQAAASSSAVMLKYTATGSAPGSRPESATFIQPCVSLALTHWNRPVSTGYSMYRRSCSPPSVSSVQCVA</sequence>
<comment type="caution">
    <text evidence="2">The sequence shown here is derived from an EMBL/GenBank/DDBJ whole genome shotgun (WGS) entry which is preliminary data.</text>
</comment>
<feature type="compositionally biased region" description="Low complexity" evidence="1">
    <location>
        <begin position="59"/>
        <end position="71"/>
    </location>
</feature>
<proteinExistence type="predicted"/>
<evidence type="ECO:0000313" key="3">
    <source>
        <dbReference type="Proteomes" id="UP000317303"/>
    </source>
</evidence>
<reference evidence="2 3" key="1">
    <citation type="submission" date="2019-07" db="EMBL/GenBank/DDBJ databases">
        <title>R&amp;d 2014.</title>
        <authorList>
            <person name="Klenk H.-P."/>
        </authorList>
    </citation>
    <scope>NUCLEOTIDE SEQUENCE [LARGE SCALE GENOMIC DNA]</scope>
    <source>
        <strain evidence="2 3">DSM 43194</strain>
    </source>
</reference>